<evidence type="ECO:0000313" key="2">
    <source>
        <dbReference type="EMBL" id="QOW61596.1"/>
    </source>
</evidence>
<evidence type="ECO:0000256" key="1">
    <source>
        <dbReference type="SAM" id="Phobius"/>
    </source>
</evidence>
<keyword evidence="1" id="KW-0812">Transmembrane</keyword>
<feature type="transmembrane region" description="Helical" evidence="1">
    <location>
        <begin position="6"/>
        <end position="33"/>
    </location>
</feature>
<protein>
    <submittedName>
        <fullName evidence="2">Uncharacterized protein</fullName>
    </submittedName>
</protein>
<dbReference type="Proteomes" id="UP000593915">
    <property type="component" value="Chromosome"/>
</dbReference>
<name>A0A7S7AXG4_9SPIR</name>
<sequence>MTVLQITLLIGVLGAFCMFLGGWSNLVFVMYYITAVENKNGSYMQEIIEKTILIPITL</sequence>
<proteinExistence type="predicted"/>
<reference evidence="2 3" key="1">
    <citation type="submission" date="2020-09" db="EMBL/GenBank/DDBJ databases">
        <title>Characterization of Treponema spp. from bovine digital dermatitis in Korea.</title>
        <authorList>
            <person name="Espiritu H.M."/>
            <person name="Cho Y.I."/>
            <person name="Mamuad L."/>
        </authorList>
    </citation>
    <scope>NUCLEOTIDE SEQUENCE [LARGE SCALE GENOMIC DNA]</scope>
    <source>
        <strain evidence="2 3">KS1</strain>
    </source>
</reference>
<organism evidence="2 3">
    <name type="scientific">Treponema pedis</name>
    <dbReference type="NCBI Taxonomy" id="409322"/>
    <lineage>
        <taxon>Bacteria</taxon>
        <taxon>Pseudomonadati</taxon>
        <taxon>Spirochaetota</taxon>
        <taxon>Spirochaetia</taxon>
        <taxon>Spirochaetales</taxon>
        <taxon>Treponemataceae</taxon>
        <taxon>Treponema</taxon>
    </lineage>
</organism>
<dbReference type="EMBL" id="CP061839">
    <property type="protein sequence ID" value="QOW61596.1"/>
    <property type="molecule type" value="Genomic_DNA"/>
</dbReference>
<keyword evidence="1" id="KW-1133">Transmembrane helix</keyword>
<keyword evidence="1" id="KW-0472">Membrane</keyword>
<accession>A0A7S7AXG4</accession>
<dbReference type="AlphaFoldDB" id="A0A7S7AXG4"/>
<gene>
    <name evidence="2" type="ORF">IFE08_04200</name>
</gene>
<dbReference type="RefSeq" id="WP_194077091.1">
    <property type="nucleotide sequence ID" value="NZ_CP061839.1"/>
</dbReference>
<evidence type="ECO:0000313" key="3">
    <source>
        <dbReference type="Proteomes" id="UP000593915"/>
    </source>
</evidence>